<feature type="chain" id="PRO_5031225459" description="Fish-egg lectin-like" evidence="3">
    <location>
        <begin position="20"/>
        <end position="261"/>
    </location>
</feature>
<protein>
    <recommendedName>
        <fullName evidence="6">Fish-egg lectin-like</fullName>
    </recommendedName>
</protein>
<keyword evidence="1" id="KW-0430">Lectin</keyword>
<dbReference type="PANTHER" id="PTHR23250:SF3">
    <property type="entry name" value="FISH-EGG LECTIN-LIKE ISOFORM X1-RELATED"/>
    <property type="match status" value="1"/>
</dbReference>
<reference evidence="4" key="3">
    <citation type="submission" date="2025-09" db="UniProtKB">
        <authorList>
            <consortium name="Ensembl"/>
        </authorList>
    </citation>
    <scope>IDENTIFICATION</scope>
</reference>
<reference evidence="4" key="2">
    <citation type="submission" date="2025-08" db="UniProtKB">
        <authorList>
            <consortium name="Ensembl"/>
        </authorList>
    </citation>
    <scope>IDENTIFICATION</scope>
</reference>
<dbReference type="InterPro" id="IPR051513">
    <property type="entry name" value="Tectonin_beta-prop"/>
</dbReference>
<dbReference type="Ensembl" id="ENSATET00000003405.3">
    <property type="protein sequence ID" value="ENSATEP00000003375.2"/>
    <property type="gene ID" value="ENSATEG00000029789.2"/>
</dbReference>
<accession>A0A3Q1H7L7</accession>
<dbReference type="GO" id="GO:0030246">
    <property type="term" value="F:carbohydrate binding"/>
    <property type="evidence" value="ECO:0007669"/>
    <property type="project" value="UniProtKB-KW"/>
</dbReference>
<dbReference type="OrthoDB" id="166585at2759"/>
<reference evidence="4" key="1">
    <citation type="submission" date="2021-04" db="EMBL/GenBank/DDBJ databases">
        <authorList>
            <consortium name="Wellcome Sanger Institute Data Sharing"/>
        </authorList>
    </citation>
    <scope>NUCLEOTIDE SEQUENCE [LARGE SCALE GENOMIC DNA]</scope>
</reference>
<keyword evidence="3" id="KW-0732">Signal</keyword>
<dbReference type="SMART" id="SM00706">
    <property type="entry name" value="TECPR"/>
    <property type="match status" value="5"/>
</dbReference>
<dbReference type="GeneTree" id="ENSGT00510000047886"/>
<dbReference type="Pfam" id="PF19193">
    <property type="entry name" value="Tectonin"/>
    <property type="match status" value="1"/>
</dbReference>
<evidence type="ECO:0000256" key="2">
    <source>
        <dbReference type="ARBA" id="ARBA00038331"/>
    </source>
</evidence>
<comment type="similarity">
    <text evidence="2">Belongs to the tectonin family.</text>
</comment>
<dbReference type="FunCoup" id="A0A3Q1H7L7">
    <property type="interactions" value="13"/>
</dbReference>
<evidence type="ECO:0008006" key="6">
    <source>
        <dbReference type="Google" id="ProtNLM"/>
    </source>
</evidence>
<dbReference type="RefSeq" id="XP_026220268.1">
    <property type="nucleotide sequence ID" value="XM_026364483.1"/>
</dbReference>
<feature type="signal peptide" evidence="3">
    <location>
        <begin position="1"/>
        <end position="19"/>
    </location>
</feature>
<dbReference type="RefSeq" id="XP_026220267.1">
    <property type="nucleotide sequence ID" value="XM_026364482.1"/>
</dbReference>
<dbReference type="AlphaFoldDB" id="A0A3Q1H7L7"/>
<dbReference type="GeneID" id="113164927"/>
<evidence type="ECO:0000313" key="5">
    <source>
        <dbReference type="Proteomes" id="UP000265040"/>
    </source>
</evidence>
<dbReference type="InterPro" id="IPR006624">
    <property type="entry name" value="Beta-propeller_rpt_TECPR"/>
</dbReference>
<name>A0A3Q1H7L7_ANATE</name>
<dbReference type="PANTHER" id="PTHR23250">
    <property type="entry name" value="DYSFERLIN-RELATED"/>
    <property type="match status" value="1"/>
</dbReference>
<organism evidence="4 5">
    <name type="scientific">Anabas testudineus</name>
    <name type="common">Climbing perch</name>
    <name type="synonym">Anthias testudineus</name>
    <dbReference type="NCBI Taxonomy" id="64144"/>
    <lineage>
        <taxon>Eukaryota</taxon>
        <taxon>Metazoa</taxon>
        <taxon>Chordata</taxon>
        <taxon>Craniata</taxon>
        <taxon>Vertebrata</taxon>
        <taxon>Euteleostomi</taxon>
        <taxon>Actinopterygii</taxon>
        <taxon>Neopterygii</taxon>
        <taxon>Teleostei</taxon>
        <taxon>Neoteleostei</taxon>
        <taxon>Acanthomorphata</taxon>
        <taxon>Anabantaria</taxon>
        <taxon>Anabantiformes</taxon>
        <taxon>Anabantoidei</taxon>
        <taxon>Anabantidae</taxon>
        <taxon>Anabas</taxon>
    </lineage>
</organism>
<evidence type="ECO:0000256" key="1">
    <source>
        <dbReference type="ARBA" id="ARBA00022734"/>
    </source>
</evidence>
<dbReference type="Proteomes" id="UP000265040">
    <property type="component" value="Chromosome 23"/>
</dbReference>
<proteinExistence type="inferred from homology"/>
<evidence type="ECO:0000256" key="3">
    <source>
        <dbReference type="SAM" id="SignalP"/>
    </source>
</evidence>
<sequence length="261" mass="28175">MKGVAVFVQVLCYLAVTYAWKCVEAPQQYPAAQIDAGQGMVVMTDQQNQAYFLSGSTWYKLGTVKLQHVSVGPAGIWGVDTLNKVYKYVAGDFVPSEGLAMKQVDAGGLGQVVGVSFTSSNNTYCLQSTIASSYSQDSSLYWNSLSSSMIYYSCGPLYGCWGTDSSDKIYVTQTFLPNTCEASGWLVVEGAARMVEVGTDGTVFVLNAGGDVYLRNSISSSTPQGSSWTRIPMCFTIKHITYDLGQLWVVTTGGIILKCSQ</sequence>
<evidence type="ECO:0000313" key="4">
    <source>
        <dbReference type="Ensembl" id="ENSATEP00000003375.2"/>
    </source>
</evidence>
<dbReference type="InParanoid" id="A0A3Q1H7L7"/>
<keyword evidence="5" id="KW-1185">Reference proteome</keyword>